<dbReference type="GO" id="GO:0016987">
    <property type="term" value="F:sigma factor activity"/>
    <property type="evidence" value="ECO:0007669"/>
    <property type="project" value="UniProtKB-KW"/>
</dbReference>
<dbReference type="InterPro" id="IPR013249">
    <property type="entry name" value="RNA_pol_sigma70_r4_t2"/>
</dbReference>
<comment type="similarity">
    <text evidence="1">Belongs to the sigma-70 factor family. ECF subfamily.</text>
</comment>
<evidence type="ECO:0000256" key="2">
    <source>
        <dbReference type="ARBA" id="ARBA00023015"/>
    </source>
</evidence>
<proteinExistence type="inferred from homology"/>
<keyword evidence="8" id="KW-1185">Reference proteome</keyword>
<evidence type="ECO:0000256" key="4">
    <source>
        <dbReference type="ARBA" id="ARBA00023163"/>
    </source>
</evidence>
<accession>A0A841K253</accession>
<dbReference type="InterPro" id="IPR014284">
    <property type="entry name" value="RNA_pol_sigma-70_dom"/>
</dbReference>
<evidence type="ECO:0000256" key="1">
    <source>
        <dbReference type="ARBA" id="ARBA00010641"/>
    </source>
</evidence>
<dbReference type="SUPFAM" id="SSF88659">
    <property type="entry name" value="Sigma3 and sigma4 domains of RNA polymerase sigma factors"/>
    <property type="match status" value="1"/>
</dbReference>
<dbReference type="InterPro" id="IPR007627">
    <property type="entry name" value="RNA_pol_sigma70_r2"/>
</dbReference>
<dbReference type="NCBIfam" id="TIGR02937">
    <property type="entry name" value="sigma70-ECF"/>
    <property type="match status" value="1"/>
</dbReference>
<keyword evidence="4" id="KW-0804">Transcription</keyword>
<name>A0A841K253_9HYPH</name>
<keyword evidence="2" id="KW-0805">Transcription regulation</keyword>
<sequence length="195" mass="21719">MQPDQRLEKGHASHQEPGSEIVTLIPALRAFARTFCRNATDADDLVQETLTKALAKIEQFEPGTSLKSWLFTIMRNTFYTQAKLARREAPGASDCASTRLRVDATQEWSTRGRELRDAIQRLQPQHREIIVLVGVLGLSYEEAGAICGCALGTVKSRLSRARLRLLEELDERSTSSCIERTETFPTESLPKTASG</sequence>
<dbReference type="GO" id="GO:0006352">
    <property type="term" value="P:DNA-templated transcription initiation"/>
    <property type="evidence" value="ECO:0007669"/>
    <property type="project" value="InterPro"/>
</dbReference>
<dbReference type="Gene3D" id="1.10.1740.10">
    <property type="match status" value="1"/>
</dbReference>
<protein>
    <submittedName>
        <fullName evidence="7">RNA polymerase sigma-70 factor (ECF subfamily)</fullName>
    </submittedName>
</protein>
<evidence type="ECO:0000259" key="5">
    <source>
        <dbReference type="Pfam" id="PF04542"/>
    </source>
</evidence>
<evidence type="ECO:0000313" key="8">
    <source>
        <dbReference type="Proteomes" id="UP000588017"/>
    </source>
</evidence>
<keyword evidence="3" id="KW-0731">Sigma factor</keyword>
<dbReference type="PANTHER" id="PTHR43133:SF25">
    <property type="entry name" value="RNA POLYMERASE SIGMA FACTOR RFAY-RELATED"/>
    <property type="match status" value="1"/>
</dbReference>
<dbReference type="SUPFAM" id="SSF88946">
    <property type="entry name" value="Sigma2 domain of RNA polymerase sigma factors"/>
    <property type="match status" value="1"/>
</dbReference>
<dbReference type="RefSeq" id="WP_183331746.1">
    <property type="nucleotide sequence ID" value="NZ_BMHX01000001.1"/>
</dbReference>
<reference evidence="7 8" key="1">
    <citation type="submission" date="2020-08" db="EMBL/GenBank/DDBJ databases">
        <title>Genomic Encyclopedia of Type Strains, Phase IV (KMG-IV): sequencing the most valuable type-strain genomes for metagenomic binning, comparative biology and taxonomic classification.</title>
        <authorList>
            <person name="Goeker M."/>
        </authorList>
    </citation>
    <scope>NUCLEOTIDE SEQUENCE [LARGE SCALE GENOMIC DNA]</scope>
    <source>
        <strain evidence="7 8">DSM 101465</strain>
    </source>
</reference>
<dbReference type="Pfam" id="PF04542">
    <property type="entry name" value="Sigma70_r2"/>
    <property type="match status" value="1"/>
</dbReference>
<feature type="domain" description="RNA polymerase sigma-70 region 2" evidence="5">
    <location>
        <begin position="24"/>
        <end position="86"/>
    </location>
</feature>
<dbReference type="Proteomes" id="UP000588017">
    <property type="component" value="Unassembled WGS sequence"/>
</dbReference>
<dbReference type="AlphaFoldDB" id="A0A841K253"/>
<dbReference type="InterPro" id="IPR039425">
    <property type="entry name" value="RNA_pol_sigma-70-like"/>
</dbReference>
<evidence type="ECO:0000259" key="6">
    <source>
        <dbReference type="Pfam" id="PF08281"/>
    </source>
</evidence>
<gene>
    <name evidence="7" type="ORF">HNQ73_000416</name>
</gene>
<dbReference type="InterPro" id="IPR013325">
    <property type="entry name" value="RNA_pol_sigma_r2"/>
</dbReference>
<comment type="caution">
    <text evidence="7">The sequence shown here is derived from an EMBL/GenBank/DDBJ whole genome shotgun (WGS) entry which is preliminary data.</text>
</comment>
<dbReference type="GO" id="GO:0003677">
    <property type="term" value="F:DNA binding"/>
    <property type="evidence" value="ECO:0007669"/>
    <property type="project" value="InterPro"/>
</dbReference>
<dbReference type="PANTHER" id="PTHR43133">
    <property type="entry name" value="RNA POLYMERASE ECF-TYPE SIGMA FACTO"/>
    <property type="match status" value="1"/>
</dbReference>
<evidence type="ECO:0000256" key="3">
    <source>
        <dbReference type="ARBA" id="ARBA00023082"/>
    </source>
</evidence>
<dbReference type="EMBL" id="JACHEH010000001">
    <property type="protein sequence ID" value="MBB6166808.1"/>
    <property type="molecule type" value="Genomic_DNA"/>
</dbReference>
<feature type="domain" description="RNA polymerase sigma factor 70 region 4 type 2" evidence="6">
    <location>
        <begin position="113"/>
        <end position="165"/>
    </location>
</feature>
<dbReference type="Pfam" id="PF08281">
    <property type="entry name" value="Sigma70_r4_2"/>
    <property type="match status" value="1"/>
</dbReference>
<organism evidence="7 8">
    <name type="scientific">Chelatococcus composti</name>
    <dbReference type="NCBI Taxonomy" id="1743235"/>
    <lineage>
        <taxon>Bacteria</taxon>
        <taxon>Pseudomonadati</taxon>
        <taxon>Pseudomonadota</taxon>
        <taxon>Alphaproteobacteria</taxon>
        <taxon>Hyphomicrobiales</taxon>
        <taxon>Chelatococcaceae</taxon>
        <taxon>Chelatococcus</taxon>
    </lineage>
</organism>
<evidence type="ECO:0000313" key="7">
    <source>
        <dbReference type="EMBL" id="MBB6166808.1"/>
    </source>
</evidence>
<dbReference type="Gene3D" id="1.10.10.10">
    <property type="entry name" value="Winged helix-like DNA-binding domain superfamily/Winged helix DNA-binding domain"/>
    <property type="match status" value="1"/>
</dbReference>
<dbReference type="InterPro" id="IPR036388">
    <property type="entry name" value="WH-like_DNA-bd_sf"/>
</dbReference>
<dbReference type="InterPro" id="IPR013324">
    <property type="entry name" value="RNA_pol_sigma_r3/r4-like"/>
</dbReference>